<dbReference type="EMBL" id="QLLM01000001">
    <property type="protein sequence ID" value="RAJ09432.1"/>
    <property type="molecule type" value="Genomic_DNA"/>
</dbReference>
<name>A0AAX1PML9_AERSA</name>
<sequence length="30" mass="3476">MRHQPLTTPQKKANAEPLFHIFISINKDIS</sequence>
<comment type="caution">
    <text evidence="1">The sequence shown here is derived from an EMBL/GenBank/DDBJ whole genome shotgun (WGS) entry which is preliminary data.</text>
</comment>
<evidence type="ECO:0000313" key="2">
    <source>
        <dbReference type="Proteomes" id="UP000249422"/>
    </source>
</evidence>
<proteinExistence type="predicted"/>
<gene>
    <name evidence="1" type="ORF">DEU50_101160</name>
</gene>
<dbReference type="AlphaFoldDB" id="A0AAX1PML9"/>
<evidence type="ECO:0000313" key="1">
    <source>
        <dbReference type="EMBL" id="RAJ09432.1"/>
    </source>
</evidence>
<protein>
    <submittedName>
        <fullName evidence="1">Uncharacterized protein</fullName>
    </submittedName>
</protein>
<accession>A0AAX1PML9</accession>
<reference evidence="1 2" key="1">
    <citation type="submission" date="2018-06" db="EMBL/GenBank/DDBJ databases">
        <title>Freshwater and sediment microbial communities from various areas in North America, analyzing microbe dynamics in response to fracking.</title>
        <authorList>
            <person name="Lamendella R."/>
        </authorList>
    </citation>
    <scope>NUCLEOTIDE SEQUENCE [LARGE SCALE GENOMIC DNA]</scope>
    <source>
        <strain evidence="1 2">17</strain>
    </source>
</reference>
<dbReference type="Proteomes" id="UP000249422">
    <property type="component" value="Unassembled WGS sequence"/>
</dbReference>
<organism evidence="1 2">
    <name type="scientific">Aeromonas salmonicida</name>
    <dbReference type="NCBI Taxonomy" id="645"/>
    <lineage>
        <taxon>Bacteria</taxon>
        <taxon>Pseudomonadati</taxon>
        <taxon>Pseudomonadota</taxon>
        <taxon>Gammaproteobacteria</taxon>
        <taxon>Aeromonadales</taxon>
        <taxon>Aeromonadaceae</taxon>
        <taxon>Aeromonas</taxon>
    </lineage>
</organism>